<reference evidence="1" key="1">
    <citation type="submission" date="2021-06" db="EMBL/GenBank/DDBJ databases">
        <authorList>
            <person name="Kallberg Y."/>
            <person name="Tangrot J."/>
            <person name="Rosling A."/>
        </authorList>
    </citation>
    <scope>NUCLEOTIDE SEQUENCE</scope>
    <source>
        <strain evidence="1">CL356</strain>
    </source>
</reference>
<keyword evidence="2" id="KW-1185">Reference proteome</keyword>
<comment type="caution">
    <text evidence="1">The sequence shown here is derived from an EMBL/GenBank/DDBJ whole genome shotgun (WGS) entry which is preliminary data.</text>
</comment>
<sequence>MVLTVHRIVTLAIISVIIVSIVKFERSRLATSQIRIQDLKRKKLYVSDLNQLLSSILFDQSLPSLYSLHDFDFDQTIPDISGNWTIKHGTGSSFEYMRSMCLGTTSPSRSNGNLDAKWVRFQDSNLPWIVSRCNRHTGALKTGDGSLTGESSDVSWSYALSYLSRIPLPLRKHVRVIMVAPVSWSPLFKRTHGTRINHSSMPISESTTHAIEPHGLLSHDAAIFFGEPSFGTWIHEFSHAVDLHAGHFSSSSKWLEAIEKDECIADEYASSSPEELQWNAGDSIGDQQKPPIYYPGRPIGGPLNT</sequence>
<evidence type="ECO:0000313" key="1">
    <source>
        <dbReference type="EMBL" id="CAG8687466.1"/>
    </source>
</evidence>
<feature type="non-terminal residue" evidence="1">
    <location>
        <position position="305"/>
    </location>
</feature>
<name>A0ACA9P6P0_9GLOM</name>
<dbReference type="EMBL" id="CAJVPT010028674">
    <property type="protein sequence ID" value="CAG8687466.1"/>
    <property type="molecule type" value="Genomic_DNA"/>
</dbReference>
<dbReference type="Proteomes" id="UP000789525">
    <property type="component" value="Unassembled WGS sequence"/>
</dbReference>
<proteinExistence type="predicted"/>
<accession>A0ACA9P6P0</accession>
<gene>
    <name evidence="1" type="ORF">ACOLOM_LOCUS9670</name>
</gene>
<protein>
    <submittedName>
        <fullName evidence="1">1435_t:CDS:1</fullName>
    </submittedName>
</protein>
<organism evidence="1 2">
    <name type="scientific">Acaulospora colombiana</name>
    <dbReference type="NCBI Taxonomy" id="27376"/>
    <lineage>
        <taxon>Eukaryota</taxon>
        <taxon>Fungi</taxon>
        <taxon>Fungi incertae sedis</taxon>
        <taxon>Mucoromycota</taxon>
        <taxon>Glomeromycotina</taxon>
        <taxon>Glomeromycetes</taxon>
        <taxon>Diversisporales</taxon>
        <taxon>Acaulosporaceae</taxon>
        <taxon>Acaulospora</taxon>
    </lineage>
</organism>
<evidence type="ECO:0000313" key="2">
    <source>
        <dbReference type="Proteomes" id="UP000789525"/>
    </source>
</evidence>